<keyword evidence="3" id="KW-1185">Reference proteome</keyword>
<name>A0AA38IV40_9CUCU</name>
<feature type="compositionally biased region" description="Basic and acidic residues" evidence="1">
    <location>
        <begin position="75"/>
        <end position="84"/>
    </location>
</feature>
<dbReference type="AlphaFoldDB" id="A0AA38IV40"/>
<comment type="caution">
    <text evidence="2">The sequence shown here is derived from an EMBL/GenBank/DDBJ whole genome shotgun (WGS) entry which is preliminary data.</text>
</comment>
<protein>
    <submittedName>
        <fullName evidence="2">Uncharacterized protein</fullName>
    </submittedName>
</protein>
<sequence length="96" mass="11262">MLLIIKNTFKRRKLWYCAIEMRTKGRGTKSFRNEFKSSRNLWKGHAEAKALFHVWKKIKGSSKDGNHSLYSTCHETSKKDKNNEVPDELDYNISLA</sequence>
<feature type="region of interest" description="Disordered" evidence="1">
    <location>
        <begin position="60"/>
        <end position="85"/>
    </location>
</feature>
<dbReference type="EMBL" id="JALNTZ010000003">
    <property type="protein sequence ID" value="KAJ3659744.1"/>
    <property type="molecule type" value="Genomic_DNA"/>
</dbReference>
<accession>A0AA38IV40</accession>
<gene>
    <name evidence="2" type="ORF">Zmor_011417</name>
</gene>
<dbReference type="Proteomes" id="UP001168821">
    <property type="component" value="Unassembled WGS sequence"/>
</dbReference>
<organism evidence="2 3">
    <name type="scientific">Zophobas morio</name>
    <dbReference type="NCBI Taxonomy" id="2755281"/>
    <lineage>
        <taxon>Eukaryota</taxon>
        <taxon>Metazoa</taxon>
        <taxon>Ecdysozoa</taxon>
        <taxon>Arthropoda</taxon>
        <taxon>Hexapoda</taxon>
        <taxon>Insecta</taxon>
        <taxon>Pterygota</taxon>
        <taxon>Neoptera</taxon>
        <taxon>Endopterygota</taxon>
        <taxon>Coleoptera</taxon>
        <taxon>Polyphaga</taxon>
        <taxon>Cucujiformia</taxon>
        <taxon>Tenebrionidae</taxon>
        <taxon>Zophobas</taxon>
    </lineage>
</organism>
<evidence type="ECO:0000313" key="3">
    <source>
        <dbReference type="Proteomes" id="UP001168821"/>
    </source>
</evidence>
<evidence type="ECO:0000313" key="2">
    <source>
        <dbReference type="EMBL" id="KAJ3659744.1"/>
    </source>
</evidence>
<proteinExistence type="predicted"/>
<evidence type="ECO:0000256" key="1">
    <source>
        <dbReference type="SAM" id="MobiDB-lite"/>
    </source>
</evidence>
<reference evidence="2" key="1">
    <citation type="journal article" date="2023" name="G3 (Bethesda)">
        <title>Whole genome assemblies of Zophobas morio and Tenebrio molitor.</title>
        <authorList>
            <person name="Kaur S."/>
            <person name="Stinson S.A."/>
            <person name="diCenzo G.C."/>
        </authorList>
    </citation>
    <scope>NUCLEOTIDE SEQUENCE</scope>
    <source>
        <strain evidence="2">QUZm001</strain>
    </source>
</reference>